<dbReference type="Proteomes" id="UP000176339">
    <property type="component" value="Unassembled WGS sequence"/>
</dbReference>
<reference evidence="1 2" key="1">
    <citation type="journal article" date="2016" name="Nat. Commun.">
        <title>Thousands of microbial genomes shed light on interconnected biogeochemical processes in an aquifer system.</title>
        <authorList>
            <person name="Anantharaman K."/>
            <person name="Brown C.T."/>
            <person name="Hug L.A."/>
            <person name="Sharon I."/>
            <person name="Castelle C.J."/>
            <person name="Probst A.J."/>
            <person name="Thomas B.C."/>
            <person name="Singh A."/>
            <person name="Wilkins M.J."/>
            <person name="Karaoz U."/>
            <person name="Brodie E.L."/>
            <person name="Williams K.H."/>
            <person name="Hubbard S.S."/>
            <person name="Banfield J.F."/>
        </authorList>
    </citation>
    <scope>NUCLEOTIDE SEQUENCE [LARGE SCALE GENOMIC DNA]</scope>
</reference>
<dbReference type="InterPro" id="IPR038695">
    <property type="entry name" value="Saro_0823-like_sf"/>
</dbReference>
<dbReference type="Gene3D" id="2.60.120.1140">
    <property type="entry name" value="Protein of unknown function DUF192"/>
    <property type="match status" value="1"/>
</dbReference>
<dbReference type="EMBL" id="MFEN01000034">
    <property type="protein sequence ID" value="OGE83874.1"/>
    <property type="molecule type" value="Genomic_DNA"/>
</dbReference>
<dbReference type="PANTHER" id="PTHR37953:SF1">
    <property type="entry name" value="UPF0127 PROTEIN MJ1496"/>
    <property type="match status" value="1"/>
</dbReference>
<dbReference type="AlphaFoldDB" id="A0A1F5P1W5"/>
<accession>A0A1F5P1W5</accession>
<comment type="caution">
    <text evidence="1">The sequence shown here is derived from an EMBL/GenBank/DDBJ whole genome shotgun (WGS) entry which is preliminary data.</text>
</comment>
<dbReference type="InterPro" id="IPR003795">
    <property type="entry name" value="DUF192"/>
</dbReference>
<evidence type="ECO:0000313" key="1">
    <source>
        <dbReference type="EMBL" id="OGE83874.1"/>
    </source>
</evidence>
<proteinExistence type="predicted"/>
<dbReference type="PANTHER" id="PTHR37953">
    <property type="entry name" value="UPF0127 PROTEIN MJ1496"/>
    <property type="match status" value="1"/>
</dbReference>
<name>A0A1F5P1W5_9BACT</name>
<organism evidence="1 2">
    <name type="scientific">Candidatus Doudnabacteria bacterium RIFCSPHIGHO2_01_FULL_49_9</name>
    <dbReference type="NCBI Taxonomy" id="1817827"/>
    <lineage>
        <taxon>Bacteria</taxon>
        <taxon>Candidatus Doudnaibacteriota</taxon>
    </lineage>
</organism>
<protein>
    <recommendedName>
        <fullName evidence="3">DUF192 domain-containing protein</fullName>
    </recommendedName>
</protein>
<sequence>MATALAFWGHTFIPATPAVDIGRVHIPVEIARDDASLQKGLSGRVSLDPEKGMLFVFPKPDIYPFWMPDMYFPIDIIWINSGYVVDITADVPNDFDPHNPKFYAPKTPVQYVLEVNAGFARTQNINIGDKAVLRI</sequence>
<dbReference type="Pfam" id="PF02643">
    <property type="entry name" value="DUF192"/>
    <property type="match status" value="1"/>
</dbReference>
<evidence type="ECO:0008006" key="3">
    <source>
        <dbReference type="Google" id="ProtNLM"/>
    </source>
</evidence>
<evidence type="ECO:0000313" key="2">
    <source>
        <dbReference type="Proteomes" id="UP000176339"/>
    </source>
</evidence>
<gene>
    <name evidence="1" type="ORF">A2846_05045</name>
</gene>